<accession>A0A7W6GFN8</accession>
<dbReference type="GO" id="GO:0019239">
    <property type="term" value="F:deaminase activity"/>
    <property type="evidence" value="ECO:0007669"/>
    <property type="project" value="TreeGrafter"/>
</dbReference>
<dbReference type="Proteomes" id="UP000528964">
    <property type="component" value="Unassembled WGS sequence"/>
</dbReference>
<dbReference type="RefSeq" id="WP_183395947.1">
    <property type="nucleotide sequence ID" value="NZ_JACIDR010000004.1"/>
</dbReference>
<dbReference type="CDD" id="cd00448">
    <property type="entry name" value="YjgF_YER057c_UK114_family"/>
    <property type="match status" value="1"/>
</dbReference>
<proteinExistence type="predicted"/>
<comment type="caution">
    <text evidence="1">The sequence shown here is derived from an EMBL/GenBank/DDBJ whole genome shotgun (WGS) entry which is preliminary data.</text>
</comment>
<reference evidence="1 2" key="1">
    <citation type="submission" date="2020-08" db="EMBL/GenBank/DDBJ databases">
        <title>Genomic Encyclopedia of Type Strains, Phase IV (KMG-IV): sequencing the most valuable type-strain genomes for metagenomic binning, comparative biology and taxonomic classification.</title>
        <authorList>
            <person name="Goeker M."/>
        </authorList>
    </citation>
    <scope>NUCLEOTIDE SEQUENCE [LARGE SCALE GENOMIC DNA]</scope>
    <source>
        <strain evidence="1 2">DSM 25481</strain>
    </source>
</reference>
<dbReference type="Gene3D" id="3.30.1330.40">
    <property type="entry name" value="RutC-like"/>
    <property type="match status" value="1"/>
</dbReference>
<organism evidence="1 2">
    <name type="scientific">Hansschlegelia beijingensis</name>
    <dbReference type="NCBI Taxonomy" id="1133344"/>
    <lineage>
        <taxon>Bacteria</taxon>
        <taxon>Pseudomonadati</taxon>
        <taxon>Pseudomonadota</taxon>
        <taxon>Alphaproteobacteria</taxon>
        <taxon>Hyphomicrobiales</taxon>
        <taxon>Methylopilaceae</taxon>
        <taxon>Hansschlegelia</taxon>
    </lineage>
</organism>
<name>A0A7W6GFN8_9HYPH</name>
<dbReference type="AlphaFoldDB" id="A0A7W6GFN8"/>
<dbReference type="PANTHER" id="PTHR11803">
    <property type="entry name" value="2-IMINOBUTANOATE/2-IMINOPROPANOATE DEAMINASE RIDA"/>
    <property type="match status" value="1"/>
</dbReference>
<dbReference type="InterPro" id="IPR035959">
    <property type="entry name" value="RutC-like_sf"/>
</dbReference>
<dbReference type="EMBL" id="JACIDR010000004">
    <property type="protein sequence ID" value="MBB3974101.1"/>
    <property type="molecule type" value="Genomic_DNA"/>
</dbReference>
<dbReference type="Pfam" id="PF01042">
    <property type="entry name" value="Ribonuc_L-PSP"/>
    <property type="match status" value="1"/>
</dbReference>
<evidence type="ECO:0000313" key="2">
    <source>
        <dbReference type="Proteomes" id="UP000528964"/>
    </source>
</evidence>
<dbReference type="SUPFAM" id="SSF55298">
    <property type="entry name" value="YjgF-like"/>
    <property type="match status" value="1"/>
</dbReference>
<gene>
    <name evidence="1" type="ORF">GGR24_002778</name>
</gene>
<dbReference type="PANTHER" id="PTHR11803:SF39">
    <property type="entry name" value="2-IMINOBUTANOATE_2-IMINOPROPANOATE DEAMINASE"/>
    <property type="match status" value="1"/>
</dbReference>
<dbReference type="InterPro" id="IPR006175">
    <property type="entry name" value="YjgF/YER057c/UK114"/>
</dbReference>
<keyword evidence="2" id="KW-1185">Reference proteome</keyword>
<protein>
    <submittedName>
        <fullName evidence="1">Reactive intermediate/imine deaminase</fullName>
    </submittedName>
</protein>
<sequence length="131" mass="14539">MSEPLFFMIPDAPTPVAPFSHAVEADGWVFVTGQMPTWPDDDAKPLPEGVEAQTARVMENLILVLNGMELGLEHVVQARVFITRFKEDYAAMNAVYASYFPPDRRPARTCVGVTGLARDALVEIDFIARRS</sequence>
<dbReference type="GO" id="GO:0005829">
    <property type="term" value="C:cytosol"/>
    <property type="evidence" value="ECO:0007669"/>
    <property type="project" value="TreeGrafter"/>
</dbReference>
<evidence type="ECO:0000313" key="1">
    <source>
        <dbReference type="EMBL" id="MBB3974101.1"/>
    </source>
</evidence>